<reference evidence="1 2" key="1">
    <citation type="submission" date="2016-08" db="EMBL/GenBank/DDBJ databases">
        <title>Novel Firmicutes and Novel Genomes.</title>
        <authorList>
            <person name="Poppleton D.I."/>
            <person name="Gribaldo S."/>
        </authorList>
    </citation>
    <scope>NUCLEOTIDE SEQUENCE [LARGE SCALE GENOMIC DNA]</scope>
    <source>
        <strain evidence="1 2">CTT3</strain>
    </source>
</reference>
<protein>
    <submittedName>
        <fullName evidence="1">Uncharacterized protein</fullName>
    </submittedName>
</protein>
<gene>
    <name evidence="1" type="ORF">BET03_03800</name>
</gene>
<evidence type="ECO:0000313" key="1">
    <source>
        <dbReference type="EMBL" id="RKD31262.1"/>
    </source>
</evidence>
<dbReference type="Proteomes" id="UP000284177">
    <property type="component" value="Unassembled WGS sequence"/>
</dbReference>
<organism evidence="1 2">
    <name type="scientific">Thermohalobacter berrensis</name>
    <dbReference type="NCBI Taxonomy" id="99594"/>
    <lineage>
        <taxon>Bacteria</taxon>
        <taxon>Bacillati</taxon>
        <taxon>Bacillota</taxon>
        <taxon>Tissierellia</taxon>
        <taxon>Tissierellales</taxon>
        <taxon>Thermohalobacteraceae</taxon>
        <taxon>Thermohalobacter</taxon>
    </lineage>
</organism>
<name>A0A419T1C4_9FIRM</name>
<accession>A0A419T1C4</accession>
<sequence length="70" mass="8359">MIYPRAPNEKNLLTQLNATSMFNSRFIGESIKFYFKLVRISRLECKNYSIPLTLRCKYKSYGNMLREKTK</sequence>
<dbReference type="AlphaFoldDB" id="A0A419T1C4"/>
<dbReference type="EMBL" id="MCIB01000023">
    <property type="protein sequence ID" value="RKD31262.1"/>
    <property type="molecule type" value="Genomic_DNA"/>
</dbReference>
<keyword evidence="2" id="KW-1185">Reference proteome</keyword>
<evidence type="ECO:0000313" key="2">
    <source>
        <dbReference type="Proteomes" id="UP000284177"/>
    </source>
</evidence>
<comment type="caution">
    <text evidence="1">The sequence shown here is derived from an EMBL/GenBank/DDBJ whole genome shotgun (WGS) entry which is preliminary data.</text>
</comment>
<proteinExistence type="predicted"/>